<evidence type="ECO:0000256" key="9">
    <source>
        <dbReference type="ARBA" id="ARBA00022927"/>
    </source>
</evidence>
<organism evidence="20 21">
    <name type="scientific">Crassostrea virginica</name>
    <name type="common">Eastern oyster</name>
    <dbReference type="NCBI Taxonomy" id="6565"/>
    <lineage>
        <taxon>Eukaryota</taxon>
        <taxon>Metazoa</taxon>
        <taxon>Spiralia</taxon>
        <taxon>Lophotrochozoa</taxon>
        <taxon>Mollusca</taxon>
        <taxon>Bivalvia</taxon>
        <taxon>Autobranchia</taxon>
        <taxon>Pteriomorphia</taxon>
        <taxon>Ostreida</taxon>
        <taxon>Ostreoidea</taxon>
        <taxon>Ostreidae</taxon>
        <taxon>Crassostrea</taxon>
    </lineage>
</organism>
<dbReference type="FunFam" id="3.40.50.300:FF:000161">
    <property type="entry name" value="Small COPII coat GTPase"/>
    <property type="match status" value="1"/>
</dbReference>
<keyword evidence="20" id="KW-1185">Reference proteome</keyword>
<dbReference type="PANTHER" id="PTHR45684">
    <property type="entry name" value="RE74312P"/>
    <property type="match status" value="1"/>
</dbReference>
<keyword evidence="8 19" id="KW-0931">ER-Golgi transport</keyword>
<dbReference type="GO" id="GO:0003925">
    <property type="term" value="F:G protein activity"/>
    <property type="evidence" value="ECO:0007669"/>
    <property type="project" value="UniProtKB-EC"/>
</dbReference>
<dbReference type="PROSITE" id="PS51422">
    <property type="entry name" value="SAR1"/>
    <property type="match status" value="1"/>
</dbReference>
<keyword evidence="15" id="KW-0460">Magnesium</keyword>
<evidence type="ECO:0000256" key="12">
    <source>
        <dbReference type="ARBA" id="ARBA00023136"/>
    </source>
</evidence>
<dbReference type="SMART" id="SM00177">
    <property type="entry name" value="ARF"/>
    <property type="match status" value="1"/>
</dbReference>
<evidence type="ECO:0000256" key="2">
    <source>
        <dbReference type="ARBA" id="ARBA00007507"/>
    </source>
</evidence>
<feature type="binding site" evidence="16">
    <location>
        <position position="32"/>
    </location>
    <ligand>
        <name>GTP</name>
        <dbReference type="ChEBI" id="CHEBI:37565"/>
    </ligand>
</feature>
<feature type="binding site" evidence="16">
    <location>
        <position position="33"/>
    </location>
    <ligand>
        <name>GTP</name>
        <dbReference type="ChEBI" id="CHEBI:37565"/>
    </ligand>
</feature>
<dbReference type="InterPro" id="IPR005225">
    <property type="entry name" value="Small_GTP-bd"/>
</dbReference>
<dbReference type="InterPro" id="IPR006687">
    <property type="entry name" value="Small_GTPase_SAR1"/>
</dbReference>
<dbReference type="GeneID" id="111121899"/>
<evidence type="ECO:0000256" key="11">
    <source>
        <dbReference type="ARBA" id="ARBA00023134"/>
    </source>
</evidence>
<dbReference type="RefSeq" id="XP_022319087.1">
    <property type="nucleotide sequence ID" value="XM_022463379.1"/>
</dbReference>
<proteinExistence type="inferred from homology"/>
<dbReference type="GO" id="GO:0006886">
    <property type="term" value="P:intracellular protein transport"/>
    <property type="evidence" value="ECO:0007669"/>
    <property type="project" value="InterPro"/>
</dbReference>
<accession>A0A8B8CTA9</accession>
<evidence type="ECO:0000256" key="4">
    <source>
        <dbReference type="ARBA" id="ARBA00022448"/>
    </source>
</evidence>
<evidence type="ECO:0000256" key="6">
    <source>
        <dbReference type="ARBA" id="ARBA00022801"/>
    </source>
</evidence>
<evidence type="ECO:0000313" key="21">
    <source>
        <dbReference type="RefSeq" id="XP_022319087.1"/>
    </source>
</evidence>
<comment type="catalytic activity">
    <reaction evidence="14">
        <text>GTP + H2O = GDP + phosphate + H(+)</text>
        <dbReference type="Rhea" id="RHEA:19669"/>
        <dbReference type="ChEBI" id="CHEBI:15377"/>
        <dbReference type="ChEBI" id="CHEBI:15378"/>
        <dbReference type="ChEBI" id="CHEBI:37565"/>
        <dbReference type="ChEBI" id="CHEBI:43474"/>
        <dbReference type="ChEBI" id="CHEBI:58189"/>
        <dbReference type="EC" id="3.6.5.2"/>
    </reaction>
    <physiologicalReaction direction="left-to-right" evidence="14">
        <dbReference type="Rhea" id="RHEA:19670"/>
    </physiologicalReaction>
</comment>
<dbReference type="InterPro" id="IPR027417">
    <property type="entry name" value="P-loop_NTPase"/>
</dbReference>
<feature type="binding site" evidence="17">
    <location>
        <position position="71"/>
    </location>
    <ligand>
        <name>GTP</name>
        <dbReference type="ChEBI" id="CHEBI:37565"/>
    </ligand>
</feature>
<dbReference type="PROSITE" id="PS51417">
    <property type="entry name" value="ARF"/>
    <property type="match status" value="1"/>
</dbReference>
<feature type="binding site" evidence="15">
    <location>
        <position position="27"/>
    </location>
    <ligand>
        <name>Mg(2+)</name>
        <dbReference type="ChEBI" id="CHEBI:18420"/>
    </ligand>
</feature>
<dbReference type="GO" id="GO:0005789">
    <property type="term" value="C:endoplasmic reticulum membrane"/>
    <property type="evidence" value="ECO:0007669"/>
    <property type="project" value="UniProtKB-SubCell"/>
</dbReference>
<keyword evidence="9 19" id="KW-0653">Protein transport</keyword>
<evidence type="ECO:0000313" key="20">
    <source>
        <dbReference type="Proteomes" id="UP000694844"/>
    </source>
</evidence>
<dbReference type="KEGG" id="cvn:111121899"/>
<dbReference type="Gene3D" id="3.40.50.300">
    <property type="entry name" value="P-loop containing nucleotide triphosphate hydrolases"/>
    <property type="match status" value="1"/>
</dbReference>
<sequence length="188" mass="21049">MFFDWIWEVLFYIGFYKRAKLMIIGLDNAGKTTLLSLLKNGKLVQHPPTPRPVSEEMTLAGITFTAYDLGGHQMARRLWKDYMAAVNAVVFVVDATDSSRVEEAKAELQGILSSELPMEIPVAVLGNKTDKPGCYGRVELLNALGIQGDVQTYGKSNSEGRQCQLFMTSMLYRQGYGDAFRWIAAQLR</sequence>
<dbReference type="Proteomes" id="UP000694844">
    <property type="component" value="Chromosome 2"/>
</dbReference>
<keyword evidence="15" id="KW-0479">Metal-binding</keyword>
<feature type="binding site" evidence="17">
    <location>
        <begin position="25"/>
        <end position="32"/>
    </location>
    <ligand>
        <name>GTP</name>
        <dbReference type="ChEBI" id="CHEBI:37565"/>
    </ligand>
</feature>
<dbReference type="Pfam" id="PF00025">
    <property type="entry name" value="Arf"/>
    <property type="match status" value="1"/>
</dbReference>
<keyword evidence="11 17" id="KW-0342">GTP-binding</keyword>
<dbReference type="SUPFAM" id="SSF52540">
    <property type="entry name" value="P-loop containing nucleoside triphosphate hydrolases"/>
    <property type="match status" value="1"/>
</dbReference>
<evidence type="ECO:0000256" key="17">
    <source>
        <dbReference type="PIRSR" id="PIRSR606689-1"/>
    </source>
</evidence>
<evidence type="ECO:0000256" key="1">
    <source>
        <dbReference type="ARBA" id="ARBA00004406"/>
    </source>
</evidence>
<comment type="subcellular location">
    <subcellularLocation>
        <location evidence="1">Endoplasmic reticulum membrane</location>
        <topology evidence="1">Peripheral membrane protein</topology>
    </subcellularLocation>
    <subcellularLocation>
        <location evidence="13">Golgi apparatus</location>
        <location evidence="13">Golgi stack membrane</location>
        <topology evidence="13">Peripheral membrane protein</topology>
    </subcellularLocation>
</comment>
<feature type="binding site" evidence="16">
    <location>
        <position position="128"/>
    </location>
    <ligand>
        <name>GTP</name>
        <dbReference type="ChEBI" id="CHEBI:37565"/>
    </ligand>
</feature>
<evidence type="ECO:0000256" key="3">
    <source>
        <dbReference type="ARBA" id="ARBA00011984"/>
    </source>
</evidence>
<reference evidence="21" key="1">
    <citation type="submission" date="2025-08" db="UniProtKB">
        <authorList>
            <consortium name="RefSeq"/>
        </authorList>
    </citation>
    <scope>IDENTIFICATION</scope>
    <source>
        <tissue evidence="21">Whole sample</tissue>
    </source>
</reference>
<dbReference type="GO" id="GO:0005525">
    <property type="term" value="F:GTP binding"/>
    <property type="evidence" value="ECO:0007669"/>
    <property type="project" value="UniProtKB-KW"/>
</dbReference>
<keyword evidence="7 19" id="KW-0256">Endoplasmic reticulum</keyword>
<protein>
    <recommendedName>
        <fullName evidence="3">small monomeric GTPase</fullName>
        <ecNumber evidence="3">3.6.5.2</ecNumber>
    </recommendedName>
</protein>
<evidence type="ECO:0000256" key="15">
    <source>
        <dbReference type="PIRSR" id="PIRSR606687-1"/>
    </source>
</evidence>
<gene>
    <name evidence="21" type="primary">LOC111121899</name>
</gene>
<feature type="binding site" evidence="16">
    <location>
        <position position="127"/>
    </location>
    <ligand>
        <name>GTP</name>
        <dbReference type="ChEBI" id="CHEBI:37565"/>
    </ligand>
</feature>
<comment type="similarity">
    <text evidence="2 19">Belongs to the small GTPase superfamily. SAR1 family.</text>
</comment>
<evidence type="ECO:0000256" key="19">
    <source>
        <dbReference type="RuleBase" id="RU003926"/>
    </source>
</evidence>
<evidence type="ECO:0000256" key="14">
    <source>
        <dbReference type="ARBA" id="ARBA00047660"/>
    </source>
</evidence>
<dbReference type="EC" id="3.6.5.2" evidence="3"/>
<evidence type="ECO:0000256" key="8">
    <source>
        <dbReference type="ARBA" id="ARBA00022892"/>
    </source>
</evidence>
<dbReference type="GO" id="GO:0032580">
    <property type="term" value="C:Golgi cisterna membrane"/>
    <property type="evidence" value="ECO:0007669"/>
    <property type="project" value="UniProtKB-SubCell"/>
</dbReference>
<evidence type="ECO:0000256" key="16">
    <source>
        <dbReference type="PIRSR" id="PIRSR606687-2"/>
    </source>
</evidence>
<keyword evidence="10 19" id="KW-0333">Golgi apparatus</keyword>
<feature type="binding site" evidence="16">
    <location>
        <position position="28"/>
    </location>
    <ligand>
        <name>GTP</name>
        <dbReference type="ChEBI" id="CHEBI:37565"/>
    </ligand>
</feature>
<evidence type="ECO:0000256" key="10">
    <source>
        <dbReference type="ARBA" id="ARBA00023034"/>
    </source>
</evidence>
<feature type="binding site" evidence="18">
    <location>
        <position position="32"/>
    </location>
    <ligand>
        <name>Mg(2+)</name>
        <dbReference type="ChEBI" id="CHEBI:18420"/>
    </ligand>
</feature>
<keyword evidence="5 16" id="KW-0547">Nucleotide-binding</keyword>
<dbReference type="GO" id="GO:0016192">
    <property type="term" value="P:vesicle-mediated transport"/>
    <property type="evidence" value="ECO:0007669"/>
    <property type="project" value="UniProtKB-KW"/>
</dbReference>
<dbReference type="GO" id="GO:0046872">
    <property type="term" value="F:metal ion binding"/>
    <property type="evidence" value="ECO:0007669"/>
    <property type="project" value="UniProtKB-KW"/>
</dbReference>
<evidence type="ECO:0000256" key="13">
    <source>
        <dbReference type="ARBA" id="ARBA00037843"/>
    </source>
</evidence>
<evidence type="ECO:0000256" key="5">
    <source>
        <dbReference type="ARBA" id="ARBA00022741"/>
    </source>
</evidence>
<feature type="binding site" evidence="16">
    <location>
        <position position="130"/>
    </location>
    <ligand>
        <name>GTP</name>
        <dbReference type="ChEBI" id="CHEBI:37565"/>
    </ligand>
</feature>
<feature type="binding site" evidence="16">
    <location>
        <position position="30"/>
    </location>
    <ligand>
        <name>GTP</name>
        <dbReference type="ChEBI" id="CHEBI:37565"/>
    </ligand>
</feature>
<dbReference type="AlphaFoldDB" id="A0A8B8CTA9"/>
<feature type="binding site" evidence="16">
    <location>
        <position position="171"/>
    </location>
    <ligand>
        <name>GTP</name>
        <dbReference type="ChEBI" id="CHEBI:37565"/>
    </ligand>
</feature>
<dbReference type="PRINTS" id="PR00328">
    <property type="entry name" value="SAR1GTPBP"/>
</dbReference>
<dbReference type="NCBIfam" id="TIGR00231">
    <property type="entry name" value="small_GTP"/>
    <property type="match status" value="1"/>
</dbReference>
<dbReference type="OrthoDB" id="15478at2759"/>
<keyword evidence="4 19" id="KW-0813">Transport</keyword>
<keyword evidence="6" id="KW-0378">Hydrolase</keyword>
<keyword evidence="12" id="KW-0472">Membrane</keyword>
<feature type="binding site" evidence="16">
    <location>
        <position position="31"/>
    </location>
    <ligand>
        <name>GTP</name>
        <dbReference type="ChEBI" id="CHEBI:37565"/>
    </ligand>
</feature>
<dbReference type="SMART" id="SM00178">
    <property type="entry name" value="SAR"/>
    <property type="match status" value="1"/>
</dbReference>
<evidence type="ECO:0000256" key="7">
    <source>
        <dbReference type="ARBA" id="ARBA00022824"/>
    </source>
</evidence>
<evidence type="ECO:0000256" key="18">
    <source>
        <dbReference type="PIRSR" id="PIRSR606689-2"/>
    </source>
</evidence>
<name>A0A8B8CTA9_CRAVI</name>
<dbReference type="InterPro" id="IPR006689">
    <property type="entry name" value="Small_GTPase_ARF/SAR"/>
</dbReference>
<feature type="binding site" evidence="18">
    <location>
        <position position="49"/>
    </location>
    <ligand>
        <name>Mg(2+)</name>
        <dbReference type="ChEBI" id="CHEBI:18420"/>
    </ligand>
</feature>
<feature type="binding site" evidence="17">
    <location>
        <begin position="127"/>
        <end position="130"/>
    </location>
    <ligand>
        <name>GTP</name>
        <dbReference type="ChEBI" id="CHEBI:37565"/>
    </ligand>
</feature>